<reference evidence="1" key="3">
    <citation type="submission" date="2014-01" db="EMBL/GenBank/DDBJ databases">
        <title>Evolution of pathogenesis and genome organization in the Tremellales.</title>
        <authorList>
            <person name="Cuomo C."/>
            <person name="Litvintseva A."/>
            <person name="Heitman J."/>
            <person name="Chen Y."/>
            <person name="Sun S."/>
            <person name="Springer D."/>
            <person name="Dromer F."/>
            <person name="Young S."/>
            <person name="Zeng Q."/>
            <person name="Chapman S."/>
            <person name="Gujja S."/>
            <person name="Saif S."/>
            <person name="Birren B."/>
        </authorList>
    </citation>
    <scope>NUCLEOTIDE SEQUENCE</scope>
    <source>
        <strain evidence="1">CBS 10118</strain>
    </source>
</reference>
<dbReference type="OrthoDB" id="2574774at2759"/>
<dbReference type="STRING" id="1296100.A0A1B9GDE0"/>
<reference evidence="2" key="4">
    <citation type="submission" date="2024-02" db="EMBL/GenBank/DDBJ databases">
        <title>Comparative genomics of Cryptococcus and Kwoniella reveals pathogenesis evolution and contrasting modes of karyotype evolution via chromosome fusion or intercentromeric recombination.</title>
        <authorList>
            <person name="Coelho M.A."/>
            <person name="David-Palma M."/>
            <person name="Shea T."/>
            <person name="Bowers K."/>
            <person name="McGinley-Smith S."/>
            <person name="Mohammad A.W."/>
            <person name="Gnirke A."/>
            <person name="Yurkov A.M."/>
            <person name="Nowrousian M."/>
            <person name="Sun S."/>
            <person name="Cuomo C.A."/>
            <person name="Heitman J."/>
        </authorList>
    </citation>
    <scope>NUCLEOTIDE SEQUENCE</scope>
    <source>
        <strain evidence="2">CBS 10118</strain>
    </source>
</reference>
<dbReference type="EMBL" id="CP144541">
    <property type="protein sequence ID" value="WVW79860.1"/>
    <property type="molecule type" value="Genomic_DNA"/>
</dbReference>
<dbReference type="EMBL" id="KI894018">
    <property type="protein sequence ID" value="OCF29017.1"/>
    <property type="molecule type" value="Genomic_DNA"/>
</dbReference>
<dbReference type="KEGG" id="kbi:30204907"/>
<evidence type="ECO:0000313" key="2">
    <source>
        <dbReference type="EMBL" id="WVW79860.1"/>
    </source>
</evidence>
<dbReference type="Proteomes" id="UP000092730">
    <property type="component" value="Chromosome 1"/>
</dbReference>
<protein>
    <submittedName>
        <fullName evidence="1">Uncharacterized protein</fullName>
    </submittedName>
</protein>
<reference evidence="2" key="2">
    <citation type="submission" date="2013-07" db="EMBL/GenBank/DDBJ databases">
        <authorList>
            <consortium name="The Broad Institute Genome Sequencing Platform"/>
            <person name="Cuomo C."/>
            <person name="Litvintseva A."/>
            <person name="Chen Y."/>
            <person name="Heitman J."/>
            <person name="Sun S."/>
            <person name="Springer D."/>
            <person name="Dromer F."/>
            <person name="Young S.K."/>
            <person name="Zeng Q."/>
            <person name="Gargeya S."/>
            <person name="Fitzgerald M."/>
            <person name="Abouelleil A."/>
            <person name="Alvarado L."/>
            <person name="Berlin A.M."/>
            <person name="Chapman S.B."/>
            <person name="Dewar J."/>
            <person name="Goldberg J."/>
            <person name="Griggs A."/>
            <person name="Gujja S."/>
            <person name="Hansen M."/>
            <person name="Howarth C."/>
            <person name="Imamovic A."/>
            <person name="Larimer J."/>
            <person name="McCowan C."/>
            <person name="Murphy C."/>
            <person name="Pearson M."/>
            <person name="Priest M."/>
            <person name="Roberts A."/>
            <person name="Saif S."/>
            <person name="Shea T."/>
            <person name="Sykes S."/>
            <person name="Wortman J."/>
            <person name="Nusbaum C."/>
            <person name="Birren B."/>
        </authorList>
    </citation>
    <scope>NUCLEOTIDE SEQUENCE</scope>
    <source>
        <strain evidence="2">CBS 10118</strain>
    </source>
</reference>
<proteinExistence type="predicted"/>
<reference evidence="1" key="1">
    <citation type="submission" date="2013-07" db="EMBL/GenBank/DDBJ databases">
        <title>The Genome Sequence of Cryptococcus bestiolae CBS10118.</title>
        <authorList>
            <consortium name="The Broad Institute Genome Sequencing Platform"/>
            <person name="Cuomo C."/>
            <person name="Litvintseva A."/>
            <person name="Chen Y."/>
            <person name="Heitman J."/>
            <person name="Sun S."/>
            <person name="Springer D."/>
            <person name="Dromer F."/>
            <person name="Young S.K."/>
            <person name="Zeng Q."/>
            <person name="Gargeya S."/>
            <person name="Fitzgerald M."/>
            <person name="Abouelleil A."/>
            <person name="Alvarado L."/>
            <person name="Berlin A.M."/>
            <person name="Chapman S.B."/>
            <person name="Dewar J."/>
            <person name="Goldberg J."/>
            <person name="Griggs A."/>
            <person name="Gujja S."/>
            <person name="Hansen M."/>
            <person name="Howarth C."/>
            <person name="Imamovic A."/>
            <person name="Larimer J."/>
            <person name="McCowan C."/>
            <person name="Murphy C."/>
            <person name="Pearson M."/>
            <person name="Priest M."/>
            <person name="Roberts A."/>
            <person name="Saif S."/>
            <person name="Shea T."/>
            <person name="Sykes S."/>
            <person name="Wortman J."/>
            <person name="Nusbaum C."/>
            <person name="Birren B."/>
        </authorList>
    </citation>
    <scope>NUCLEOTIDE SEQUENCE [LARGE SCALE GENOMIC DNA]</scope>
    <source>
        <strain evidence="1">CBS 10118</strain>
    </source>
</reference>
<dbReference type="AlphaFoldDB" id="A0A1B9GDE0"/>
<accession>A0A1B9GDE0</accession>
<organism evidence="1">
    <name type="scientific">Kwoniella bestiolae CBS 10118</name>
    <dbReference type="NCBI Taxonomy" id="1296100"/>
    <lineage>
        <taxon>Eukaryota</taxon>
        <taxon>Fungi</taxon>
        <taxon>Dikarya</taxon>
        <taxon>Basidiomycota</taxon>
        <taxon>Agaricomycotina</taxon>
        <taxon>Tremellomycetes</taxon>
        <taxon>Tremellales</taxon>
        <taxon>Cryptococcaceae</taxon>
        <taxon>Kwoniella</taxon>
    </lineage>
</organism>
<dbReference type="RefSeq" id="XP_019050087.1">
    <property type="nucleotide sequence ID" value="XM_019187209.1"/>
</dbReference>
<dbReference type="GeneID" id="30204907"/>
<dbReference type="VEuPathDB" id="FungiDB:I302_00508"/>
<keyword evidence="3" id="KW-1185">Reference proteome</keyword>
<gene>
    <name evidence="1" type="ORF">I302_00508</name>
    <name evidence="2" type="ORF">I302_101830</name>
</gene>
<sequence>MVSSCSDADPKIEFTDTLIERSGVTRIFLDLINNTTPTTSHQTLGHFRNCISFAHKYSCHTVLWGLDKFSWGFLATPLVISARFIYVLAAELNNVQLAAECIRKVQNQKMPPATNLTIRLPGSIQQRRNIANLTGL</sequence>
<evidence type="ECO:0000313" key="1">
    <source>
        <dbReference type="EMBL" id="OCF29017.1"/>
    </source>
</evidence>
<evidence type="ECO:0000313" key="3">
    <source>
        <dbReference type="Proteomes" id="UP000092730"/>
    </source>
</evidence>
<name>A0A1B9GDE0_9TREE</name>